<accession>A0A830CYN2</accession>
<dbReference type="Proteomes" id="UP000653305">
    <property type="component" value="Unassembled WGS sequence"/>
</dbReference>
<proteinExistence type="predicted"/>
<dbReference type="GO" id="GO:0016787">
    <property type="term" value="F:hydrolase activity"/>
    <property type="evidence" value="ECO:0007669"/>
    <property type="project" value="InterPro"/>
</dbReference>
<evidence type="ECO:0000313" key="3">
    <source>
        <dbReference type="EMBL" id="GFQ01275.1"/>
    </source>
</evidence>
<dbReference type="Gene3D" id="3.40.50.1820">
    <property type="entry name" value="alpha/beta hydrolase"/>
    <property type="match status" value="1"/>
</dbReference>
<dbReference type="PANTHER" id="PTHR17630:SF97">
    <property type="entry name" value="ENDO-1,31,4-BETA-D-GLUCANASE-LIKE"/>
    <property type="match status" value="1"/>
</dbReference>
<dbReference type="InterPro" id="IPR002925">
    <property type="entry name" value="Dienelactn_hydro"/>
</dbReference>
<reference evidence="3" key="1">
    <citation type="submission" date="2020-07" db="EMBL/GenBank/DDBJ databases">
        <title>Ethylene signaling mediates host invasion by parasitic plants.</title>
        <authorList>
            <person name="Yoshida S."/>
        </authorList>
    </citation>
    <scope>NUCLEOTIDE SEQUENCE</scope>
    <source>
        <strain evidence="3">Okayama</strain>
    </source>
</reference>
<dbReference type="Pfam" id="PF01738">
    <property type="entry name" value="DLH"/>
    <property type="match status" value="1"/>
</dbReference>
<feature type="domain" description="Dienelactone hydrolase" evidence="2">
    <location>
        <begin position="39"/>
        <end position="250"/>
    </location>
</feature>
<keyword evidence="1" id="KW-0732">Signal</keyword>
<comment type="caution">
    <text evidence="3">The sequence shown here is derived from an EMBL/GenBank/DDBJ whole genome shotgun (WGS) entry which is preliminary data.</text>
</comment>
<dbReference type="EMBL" id="BMAC01000671">
    <property type="protein sequence ID" value="GFQ01275.1"/>
    <property type="molecule type" value="Genomic_DNA"/>
</dbReference>
<evidence type="ECO:0000256" key="1">
    <source>
        <dbReference type="SAM" id="SignalP"/>
    </source>
</evidence>
<dbReference type="SUPFAM" id="SSF53474">
    <property type="entry name" value="alpha/beta-Hydrolases"/>
    <property type="match status" value="1"/>
</dbReference>
<gene>
    <name evidence="3" type="ORF">PHJA_002271400</name>
</gene>
<dbReference type="PANTHER" id="PTHR17630">
    <property type="entry name" value="DIENELACTONE HYDROLASE"/>
    <property type="match status" value="1"/>
</dbReference>
<dbReference type="AlphaFoldDB" id="A0A830CYN2"/>
<dbReference type="InterPro" id="IPR029058">
    <property type="entry name" value="AB_hydrolase_fold"/>
</dbReference>
<feature type="chain" id="PRO_5033015783" evidence="1">
    <location>
        <begin position="30"/>
        <end position="251"/>
    </location>
</feature>
<keyword evidence="4" id="KW-1185">Reference proteome</keyword>
<feature type="signal peptide" evidence="1">
    <location>
        <begin position="1"/>
        <end position="29"/>
    </location>
</feature>
<evidence type="ECO:0000259" key="2">
    <source>
        <dbReference type="Pfam" id="PF01738"/>
    </source>
</evidence>
<protein>
    <submittedName>
        <fullName evidence="3">Endo-1 3</fullName>
    </submittedName>
</protein>
<organism evidence="3 4">
    <name type="scientific">Phtheirospermum japonicum</name>
    <dbReference type="NCBI Taxonomy" id="374723"/>
    <lineage>
        <taxon>Eukaryota</taxon>
        <taxon>Viridiplantae</taxon>
        <taxon>Streptophyta</taxon>
        <taxon>Embryophyta</taxon>
        <taxon>Tracheophyta</taxon>
        <taxon>Spermatophyta</taxon>
        <taxon>Magnoliopsida</taxon>
        <taxon>eudicotyledons</taxon>
        <taxon>Gunneridae</taxon>
        <taxon>Pentapetalae</taxon>
        <taxon>asterids</taxon>
        <taxon>lamiids</taxon>
        <taxon>Lamiales</taxon>
        <taxon>Orobanchaceae</taxon>
        <taxon>Orobanchaceae incertae sedis</taxon>
        <taxon>Phtheirospermum</taxon>
    </lineage>
</organism>
<sequence length="251" mass="27232">MGRNIQTTADQWINLLVCLVVVMITQVDAAGQVIQIGGLQAYVSGPKDSKIAVILASDVFGFEIPHLRQIADKVGAAGIYTLVPDFFKGDPFVSDDPKKPFNDWIKKHLPEKGIDDAKPLIEALKSKGITKIGAAGFCWGGKVTVDLAKISDVQAVVLLHPTGVTVQDIQGVNVPTAILGGQNDALVSPNLLRQFELALEAKRPKVDSLLKIFPGAEHGWTTRYNDTDPAAVSRAAEAHKELLNWFKKYLK</sequence>
<evidence type="ECO:0000313" key="4">
    <source>
        <dbReference type="Proteomes" id="UP000653305"/>
    </source>
</evidence>
<name>A0A830CYN2_9LAMI</name>
<dbReference type="OrthoDB" id="17560at2759"/>